<dbReference type="EMBL" id="JAWDGP010002130">
    <property type="protein sequence ID" value="KAK3785432.1"/>
    <property type="molecule type" value="Genomic_DNA"/>
</dbReference>
<proteinExistence type="predicted"/>
<protein>
    <submittedName>
        <fullName evidence="1">Uncharacterized protein</fullName>
    </submittedName>
</protein>
<gene>
    <name evidence="1" type="ORF">RRG08_009054</name>
</gene>
<evidence type="ECO:0000313" key="1">
    <source>
        <dbReference type="EMBL" id="KAK3785432.1"/>
    </source>
</evidence>
<keyword evidence="2" id="KW-1185">Reference proteome</keyword>
<name>A0AAE1DWM1_9GAST</name>
<dbReference type="AlphaFoldDB" id="A0AAE1DWM1"/>
<dbReference type="Proteomes" id="UP001283361">
    <property type="component" value="Unassembled WGS sequence"/>
</dbReference>
<organism evidence="1 2">
    <name type="scientific">Elysia crispata</name>
    <name type="common">lettuce slug</name>
    <dbReference type="NCBI Taxonomy" id="231223"/>
    <lineage>
        <taxon>Eukaryota</taxon>
        <taxon>Metazoa</taxon>
        <taxon>Spiralia</taxon>
        <taxon>Lophotrochozoa</taxon>
        <taxon>Mollusca</taxon>
        <taxon>Gastropoda</taxon>
        <taxon>Heterobranchia</taxon>
        <taxon>Euthyneura</taxon>
        <taxon>Panpulmonata</taxon>
        <taxon>Sacoglossa</taxon>
        <taxon>Placobranchoidea</taxon>
        <taxon>Plakobranchidae</taxon>
        <taxon>Elysia</taxon>
    </lineage>
</organism>
<comment type="caution">
    <text evidence="1">The sequence shown here is derived from an EMBL/GenBank/DDBJ whole genome shotgun (WGS) entry which is preliminary data.</text>
</comment>
<evidence type="ECO:0000313" key="2">
    <source>
        <dbReference type="Proteomes" id="UP001283361"/>
    </source>
</evidence>
<accession>A0AAE1DWM1</accession>
<sequence length="100" mass="11231">MFGLRGRETLWREPSMPEVGTVCRLEKTAEQFTERLDRMLSTPDISLITSQGTPRPPWPKMLSGLWLLPSAVYLSMDLFPSLSCLSFSSPPSSCYTSELS</sequence>
<reference evidence="1" key="1">
    <citation type="journal article" date="2023" name="G3 (Bethesda)">
        <title>A reference genome for the long-term kleptoplast-retaining sea slug Elysia crispata morphotype clarki.</title>
        <authorList>
            <person name="Eastman K.E."/>
            <person name="Pendleton A.L."/>
            <person name="Shaikh M.A."/>
            <person name="Suttiyut T."/>
            <person name="Ogas R."/>
            <person name="Tomko P."/>
            <person name="Gavelis G."/>
            <person name="Widhalm J.R."/>
            <person name="Wisecaver J.H."/>
        </authorList>
    </citation>
    <scope>NUCLEOTIDE SEQUENCE</scope>
    <source>
        <strain evidence="1">ECLA1</strain>
    </source>
</reference>